<keyword evidence="2" id="KW-0645">Protease</keyword>
<organism evidence="14 15">
    <name type="scientific">Albula glossodonta</name>
    <name type="common">roundjaw bonefish</name>
    <dbReference type="NCBI Taxonomy" id="121402"/>
    <lineage>
        <taxon>Eukaryota</taxon>
        <taxon>Metazoa</taxon>
        <taxon>Chordata</taxon>
        <taxon>Craniata</taxon>
        <taxon>Vertebrata</taxon>
        <taxon>Euteleostomi</taxon>
        <taxon>Actinopterygii</taxon>
        <taxon>Neopterygii</taxon>
        <taxon>Teleostei</taxon>
        <taxon>Albuliformes</taxon>
        <taxon>Albulidae</taxon>
        <taxon>Albula</taxon>
    </lineage>
</organism>
<evidence type="ECO:0000256" key="2">
    <source>
        <dbReference type="ARBA" id="ARBA00022670"/>
    </source>
</evidence>
<dbReference type="GO" id="GO:0006508">
    <property type="term" value="P:proteolysis"/>
    <property type="evidence" value="ECO:0007669"/>
    <property type="project" value="UniProtKB-KW"/>
</dbReference>
<dbReference type="InterPro" id="IPR018487">
    <property type="entry name" value="Hemopexin-like_repeat"/>
</dbReference>
<dbReference type="Pfam" id="PF00413">
    <property type="entry name" value="Peptidase_M10"/>
    <property type="match status" value="1"/>
</dbReference>
<evidence type="ECO:0000256" key="3">
    <source>
        <dbReference type="ARBA" id="ARBA00022723"/>
    </source>
</evidence>
<dbReference type="Pfam" id="PF00076">
    <property type="entry name" value="RRM_1"/>
    <property type="match status" value="1"/>
</dbReference>
<comment type="cofactor">
    <cofactor evidence="9">
        <name>Zn(2+)</name>
        <dbReference type="ChEBI" id="CHEBI:29105"/>
    </cofactor>
    <text evidence="9">Binds 2 Zn(2+) ions per subunit.</text>
</comment>
<feature type="binding site" evidence="9">
    <location>
        <position position="463"/>
    </location>
    <ligand>
        <name>Ca(2+)</name>
        <dbReference type="ChEBI" id="CHEBI:29108"/>
        <label>5</label>
    </ligand>
</feature>
<dbReference type="GO" id="GO:0003723">
    <property type="term" value="F:RNA binding"/>
    <property type="evidence" value="ECO:0007669"/>
    <property type="project" value="UniProtKB-UniRule"/>
</dbReference>
<evidence type="ECO:0000256" key="1">
    <source>
        <dbReference type="ARBA" id="ARBA00010370"/>
    </source>
</evidence>
<comment type="caution">
    <text evidence="14">The sequence shown here is derived from an EMBL/GenBank/DDBJ whole genome shotgun (WGS) entry which is preliminary data.</text>
</comment>
<dbReference type="GO" id="GO:0008270">
    <property type="term" value="F:zinc ion binding"/>
    <property type="evidence" value="ECO:0007669"/>
    <property type="project" value="InterPro"/>
</dbReference>
<dbReference type="OrthoDB" id="406838at2759"/>
<dbReference type="PRINTS" id="PR00138">
    <property type="entry name" value="MATRIXIN"/>
</dbReference>
<dbReference type="InterPro" id="IPR006026">
    <property type="entry name" value="Peptidase_Metallo"/>
</dbReference>
<dbReference type="Gene3D" id="3.30.70.330">
    <property type="match status" value="1"/>
</dbReference>
<dbReference type="SMART" id="SM00360">
    <property type="entry name" value="RRM"/>
    <property type="match status" value="1"/>
</dbReference>
<keyword evidence="4" id="KW-0378">Hydrolase</keyword>
<keyword evidence="5 9" id="KW-0862">Zinc</keyword>
<dbReference type="GO" id="GO:0031012">
    <property type="term" value="C:extracellular matrix"/>
    <property type="evidence" value="ECO:0007669"/>
    <property type="project" value="InterPro"/>
</dbReference>
<dbReference type="EMBL" id="JAFBMS010000011">
    <property type="protein sequence ID" value="KAG9348339.1"/>
    <property type="molecule type" value="Genomic_DNA"/>
</dbReference>
<feature type="binding site" evidence="9">
    <location>
        <position position="366"/>
    </location>
    <ligand>
        <name>Ca(2+)</name>
        <dbReference type="ChEBI" id="CHEBI:29108"/>
        <label>3</label>
    </ligand>
</feature>
<feature type="binding site" evidence="9">
    <location>
        <position position="389"/>
    </location>
    <ligand>
        <name>Ca(2+)</name>
        <dbReference type="ChEBI" id="CHEBI:29108"/>
        <label>1</label>
    </ligand>
</feature>
<dbReference type="InterPro" id="IPR000504">
    <property type="entry name" value="RRM_dom"/>
</dbReference>
<dbReference type="PROSITE" id="PS51642">
    <property type="entry name" value="HEMOPEXIN_2"/>
    <property type="match status" value="2"/>
</dbReference>
<dbReference type="InterPro" id="IPR036365">
    <property type="entry name" value="PGBD-like_sf"/>
</dbReference>
<feature type="binding site" evidence="9">
    <location>
        <position position="417"/>
    </location>
    <ligand>
        <name>Zn(2+)</name>
        <dbReference type="ChEBI" id="CHEBI:29105"/>
        <label>2</label>
        <note>catalytic</note>
    </ligand>
</feature>
<evidence type="ECO:0000259" key="13">
    <source>
        <dbReference type="PROSITE" id="PS50102"/>
    </source>
</evidence>
<evidence type="ECO:0000256" key="12">
    <source>
        <dbReference type="PROSITE-ProRule" id="PRU01011"/>
    </source>
</evidence>
<dbReference type="GO" id="GO:0004222">
    <property type="term" value="F:metalloendopeptidase activity"/>
    <property type="evidence" value="ECO:0007669"/>
    <property type="project" value="InterPro"/>
</dbReference>
<comment type="cofactor">
    <cofactor evidence="9">
        <name>Ca(2+)</name>
        <dbReference type="ChEBI" id="CHEBI:29108"/>
    </cofactor>
    <text evidence="9">Can bind about 5 Ca(2+) ions per subunit.</text>
</comment>
<keyword evidence="3 9" id="KW-0479">Metal-binding</keyword>
<dbReference type="GO" id="GO:0030198">
    <property type="term" value="P:extracellular matrix organization"/>
    <property type="evidence" value="ECO:0007669"/>
    <property type="project" value="TreeGrafter"/>
</dbReference>
<dbReference type="InterPro" id="IPR021190">
    <property type="entry name" value="Pept_M10A"/>
</dbReference>
<dbReference type="Proteomes" id="UP000824540">
    <property type="component" value="Unassembled WGS sequence"/>
</dbReference>
<dbReference type="PROSITE" id="PS50102">
    <property type="entry name" value="RRM"/>
    <property type="match status" value="1"/>
</dbReference>
<dbReference type="PANTHER" id="PTHR10201:SF298">
    <property type="entry name" value="MATRIX METALLOPROTEINASE-28"/>
    <property type="match status" value="1"/>
</dbReference>
<dbReference type="InterPro" id="IPR001818">
    <property type="entry name" value="Pept_M10_metallopeptidase"/>
</dbReference>
<dbReference type="InterPro" id="IPR035979">
    <property type="entry name" value="RBD_domain_sf"/>
</dbReference>
<feature type="binding site" evidence="9">
    <location>
        <position position="359"/>
    </location>
    <ligand>
        <name>Zn(2+)</name>
        <dbReference type="ChEBI" id="CHEBI:29105"/>
        <label>1</label>
    </ligand>
</feature>
<accession>A0A8T2P7W5</accession>
<comment type="similarity">
    <text evidence="1">Belongs to the peptidase M10A family.</text>
</comment>
<feature type="binding site" description="in inhibited form" evidence="9">
    <location>
        <position position="256"/>
    </location>
    <ligand>
        <name>Zn(2+)</name>
        <dbReference type="ChEBI" id="CHEBI:29105"/>
        <label>2</label>
        <note>catalytic</note>
    </ligand>
</feature>
<evidence type="ECO:0000256" key="5">
    <source>
        <dbReference type="ARBA" id="ARBA00022833"/>
    </source>
</evidence>
<protein>
    <recommendedName>
        <fullName evidence="13">RRM domain-containing protein</fullName>
    </recommendedName>
</protein>
<feature type="binding site" evidence="9">
    <location>
        <position position="389"/>
    </location>
    <ligand>
        <name>Ca(2+)</name>
        <dbReference type="ChEBI" id="CHEBI:29108"/>
        <label>3</label>
    </ligand>
</feature>
<feature type="binding site" evidence="9">
    <location>
        <position position="347"/>
    </location>
    <ligand>
        <name>Ca(2+)</name>
        <dbReference type="ChEBI" id="CHEBI:29108"/>
        <label>2</label>
    </ligand>
</feature>
<feature type="binding site" evidence="9">
    <location>
        <position position="386"/>
    </location>
    <ligand>
        <name>Ca(2+)</name>
        <dbReference type="ChEBI" id="CHEBI:29108"/>
        <label>3</label>
    </ligand>
</feature>
<dbReference type="GO" id="GO:0030574">
    <property type="term" value="P:collagen catabolic process"/>
    <property type="evidence" value="ECO:0007669"/>
    <property type="project" value="TreeGrafter"/>
</dbReference>
<evidence type="ECO:0000256" key="10">
    <source>
        <dbReference type="PIRSR" id="PIRSR621190-4"/>
    </source>
</evidence>
<keyword evidence="6 9" id="KW-0106">Calcium</keyword>
<feature type="binding site" evidence="9">
    <location>
        <position position="495"/>
    </location>
    <ligand>
        <name>Ca(2+)</name>
        <dbReference type="ChEBI" id="CHEBI:29108"/>
        <label>4</label>
    </ligand>
</feature>
<feature type="binding site" evidence="9">
    <location>
        <position position="357"/>
    </location>
    <ligand>
        <name>Zn(2+)</name>
        <dbReference type="ChEBI" id="CHEBI:29105"/>
        <label>1</label>
    </ligand>
</feature>
<evidence type="ECO:0000313" key="15">
    <source>
        <dbReference type="Proteomes" id="UP000824540"/>
    </source>
</evidence>
<dbReference type="SMART" id="SM00120">
    <property type="entry name" value="HX"/>
    <property type="match status" value="3"/>
</dbReference>
<feature type="binding site" evidence="9">
    <location>
        <position position="407"/>
    </location>
    <ligand>
        <name>Zn(2+)</name>
        <dbReference type="ChEBI" id="CHEBI:29105"/>
        <label>2</label>
        <note>catalytic</note>
    </ligand>
</feature>
<dbReference type="SUPFAM" id="SSF55486">
    <property type="entry name" value="Metalloproteases ('zincins'), catalytic domain"/>
    <property type="match status" value="1"/>
</dbReference>
<feature type="binding site" evidence="9">
    <location>
        <position position="374"/>
    </location>
    <ligand>
        <name>Zn(2+)</name>
        <dbReference type="ChEBI" id="CHEBI:29105"/>
        <label>1</label>
    </ligand>
</feature>
<dbReference type="PANTHER" id="PTHR10201">
    <property type="entry name" value="MATRIX METALLOPROTEINASE"/>
    <property type="match status" value="1"/>
</dbReference>
<feature type="binding site" evidence="9">
    <location>
        <position position="461"/>
    </location>
    <ligand>
        <name>Ca(2+)</name>
        <dbReference type="ChEBI" id="CHEBI:29108"/>
        <label>4</label>
    </ligand>
</feature>
<feature type="binding site" evidence="9">
    <location>
        <position position="367"/>
    </location>
    <ligand>
        <name>Ca(2+)</name>
        <dbReference type="ChEBI" id="CHEBI:29108"/>
        <label>3</label>
    </ligand>
</feature>
<dbReference type="FunFam" id="3.40.390.10:FF:000021">
    <property type="entry name" value="Matrix metallopeptidase 28"/>
    <property type="match status" value="1"/>
</dbReference>
<dbReference type="Pfam" id="PF01471">
    <property type="entry name" value="PG_binding_1"/>
    <property type="match status" value="1"/>
</dbReference>
<dbReference type="InterPro" id="IPR024079">
    <property type="entry name" value="MetalloPept_cat_dom_sf"/>
</dbReference>
<dbReference type="SMART" id="SM00235">
    <property type="entry name" value="ZnMc"/>
    <property type="match status" value="1"/>
</dbReference>
<feature type="binding site" evidence="9">
    <location>
        <position position="411"/>
    </location>
    <ligand>
        <name>Zn(2+)</name>
        <dbReference type="ChEBI" id="CHEBI:29105"/>
        <label>2</label>
        <note>catalytic</note>
    </ligand>
</feature>
<keyword evidence="15" id="KW-1185">Reference proteome</keyword>
<feature type="repeat" description="Hemopexin" evidence="12">
    <location>
        <begin position="539"/>
        <end position="586"/>
    </location>
</feature>
<evidence type="ECO:0000256" key="11">
    <source>
        <dbReference type="PROSITE-ProRule" id="PRU00176"/>
    </source>
</evidence>
<dbReference type="Gene3D" id="2.110.10.10">
    <property type="entry name" value="Hemopexin-like domain"/>
    <property type="match status" value="1"/>
</dbReference>
<feature type="binding site" evidence="9">
    <location>
        <position position="545"/>
    </location>
    <ligand>
        <name>Ca(2+)</name>
        <dbReference type="ChEBI" id="CHEBI:29108"/>
        <label>5</label>
    </ligand>
</feature>
<gene>
    <name evidence="14" type="ORF">JZ751_002074</name>
</gene>
<sequence length="596" mass="66791">MEMTVALMGIEGEGVVDTLGMEAEAGPVWEVVTVVATKITVAQKIMDKVETLVNKKTGMPMINLYTDKATGRLKGEATVSFDDPPSAKAAIDWFDGKEFNGRPIKVSFATRRAEFTQRGGGRGRGGYRGGRGFGGPTFDVKGGDWPCPNRCAALQVGAEEVTVVTVAGSGDVEVTAGTVVVTRWEEEGITGKTEEIGHTEDVLHFLEKYGYLHQEKHKHSWAEITSAVREFQWLSHLPITGRLDSTTLQKMAAPRCGVGDMHDQQTWAQRVNAILTGNMTRGYQHQRSKRYTQPGEKWSKRHLTYRIMNWPQHLSQGSVRLAVHLAFQLWSNVSALSFQEATQGPTDIRLAFFTGEHNDGIGNAFDGPGGALAHAFFPRRGEAHFDIAERWTLNSHKGHNLLMVMAHEIGHTLGLEHSPVRHSLMSPYYRRLGKAQDWELVQGVTEEPSAGQPMYCKSFFDAITMGRRMWRYSVWGLDPGFPKQTSKMGLPRHPDCAFYYTPLGHMILLKGLRYFVLNLGSLQLEPYYPRGLADWGGVPRGTHGALTRPDGHVYFFRDQRFWRFNPVKVRVTNVGQWAKELEWTGCQRTLESNDIL</sequence>
<dbReference type="CDD" id="cd04278">
    <property type="entry name" value="ZnMc_MMP"/>
    <property type="match status" value="1"/>
</dbReference>
<feature type="binding site" evidence="9">
    <location>
        <position position="425"/>
    </location>
    <ligand>
        <name>Zn(2+)</name>
        <dbReference type="ChEBI" id="CHEBI:29105"/>
        <label>2</label>
        <note>catalytic</note>
    </ligand>
</feature>
<keyword evidence="7" id="KW-0482">Metalloprotease</keyword>
<feature type="repeat" description="Hemopexin" evidence="12">
    <location>
        <begin position="491"/>
        <end position="538"/>
    </location>
</feature>
<dbReference type="InterPro" id="IPR002477">
    <property type="entry name" value="Peptidoglycan-bd-like"/>
</dbReference>
<dbReference type="GO" id="GO:0005615">
    <property type="term" value="C:extracellular space"/>
    <property type="evidence" value="ECO:0007669"/>
    <property type="project" value="TreeGrafter"/>
</dbReference>
<dbReference type="Pfam" id="PF00045">
    <property type="entry name" value="Hemopexin"/>
    <property type="match status" value="1"/>
</dbReference>
<reference evidence="14" key="1">
    <citation type="thesis" date="2021" institute="BYU ScholarsArchive" country="Provo, UT, USA">
        <title>Applications of and Algorithms for Genome Assembly and Genomic Analyses with an Emphasis on Marine Teleosts.</title>
        <authorList>
            <person name="Pickett B.D."/>
        </authorList>
    </citation>
    <scope>NUCLEOTIDE SEQUENCE</scope>
    <source>
        <strain evidence="14">HI-2016</strain>
    </source>
</reference>
<evidence type="ECO:0000256" key="7">
    <source>
        <dbReference type="ARBA" id="ARBA00023049"/>
    </source>
</evidence>
<dbReference type="InterPro" id="IPR036375">
    <property type="entry name" value="Hemopexin-like_dom_sf"/>
</dbReference>
<proteinExistence type="inferred from homology"/>
<evidence type="ECO:0000313" key="14">
    <source>
        <dbReference type="EMBL" id="KAG9348339.1"/>
    </source>
</evidence>
<evidence type="ECO:0000256" key="9">
    <source>
        <dbReference type="PIRSR" id="PIRSR621190-2"/>
    </source>
</evidence>
<evidence type="ECO:0000256" key="8">
    <source>
        <dbReference type="PIRSR" id="PIRSR621190-1"/>
    </source>
</evidence>
<dbReference type="AlphaFoldDB" id="A0A8T2P7W5"/>
<feature type="active site" evidence="8">
    <location>
        <position position="408"/>
    </location>
</feature>
<feature type="modified residue" description="Phosphotyrosine; by PKDCC" evidence="10">
    <location>
        <position position="528"/>
    </location>
</feature>
<dbReference type="SUPFAM" id="SSF54928">
    <property type="entry name" value="RNA-binding domain, RBD"/>
    <property type="match status" value="1"/>
</dbReference>
<dbReference type="InterPro" id="IPR012677">
    <property type="entry name" value="Nucleotide-bd_a/b_plait_sf"/>
</dbReference>
<dbReference type="InterPro" id="IPR033739">
    <property type="entry name" value="M10A_MMP"/>
</dbReference>
<feature type="binding site" evidence="9">
    <location>
        <position position="497"/>
    </location>
    <ligand>
        <name>Ca(2+)</name>
        <dbReference type="ChEBI" id="CHEBI:29108"/>
        <label>5</label>
    </ligand>
</feature>
<evidence type="ECO:0000256" key="6">
    <source>
        <dbReference type="ARBA" id="ARBA00022837"/>
    </source>
</evidence>
<feature type="domain" description="RRM" evidence="13">
    <location>
        <begin position="32"/>
        <end position="111"/>
    </location>
</feature>
<evidence type="ECO:0000256" key="4">
    <source>
        <dbReference type="ARBA" id="ARBA00022801"/>
    </source>
</evidence>
<keyword evidence="11" id="KW-0694">RNA-binding</keyword>
<dbReference type="SUPFAM" id="SSF50923">
    <property type="entry name" value="Hemopexin-like domain"/>
    <property type="match status" value="1"/>
</dbReference>
<feature type="binding site" evidence="9">
    <location>
        <position position="384"/>
    </location>
    <ligand>
        <name>Zn(2+)</name>
        <dbReference type="ChEBI" id="CHEBI:29105"/>
        <label>1</label>
    </ligand>
</feature>
<name>A0A8T2P7W5_9TELE</name>
<dbReference type="SUPFAM" id="SSF47090">
    <property type="entry name" value="PGBD-like"/>
    <property type="match status" value="1"/>
</dbReference>
<dbReference type="Gene3D" id="3.40.390.10">
    <property type="entry name" value="Collagenase (Catalytic Domain)"/>
    <property type="match status" value="1"/>
</dbReference>